<dbReference type="EMBL" id="QFQP01000044">
    <property type="protein sequence ID" value="PZR05593.1"/>
    <property type="molecule type" value="Genomic_DNA"/>
</dbReference>
<comment type="caution">
    <text evidence="2">The sequence shown here is derived from an EMBL/GenBank/DDBJ whole genome shotgun (WGS) entry which is preliminary data.</text>
</comment>
<keyword evidence="1" id="KW-1133">Transmembrane helix</keyword>
<dbReference type="PANTHER" id="PTHR18640">
    <property type="entry name" value="SOLUTE CARRIER FAMILY 10 MEMBER 7"/>
    <property type="match status" value="1"/>
</dbReference>
<protein>
    <submittedName>
        <fullName evidence="2">Bile acid:sodium symporter</fullName>
    </submittedName>
</protein>
<dbReference type="AlphaFoldDB" id="A0A2W5SY78"/>
<dbReference type="Gene3D" id="1.20.1530.20">
    <property type="match status" value="1"/>
</dbReference>
<dbReference type="InterPro" id="IPR038770">
    <property type="entry name" value="Na+/solute_symporter_sf"/>
</dbReference>
<accession>A0A2W5SY78</accession>
<name>A0A2W5SY78_9BACT</name>
<gene>
    <name evidence="2" type="ORF">DI536_32145</name>
</gene>
<proteinExistence type="predicted"/>
<dbReference type="GO" id="GO:0005886">
    <property type="term" value="C:plasma membrane"/>
    <property type="evidence" value="ECO:0007669"/>
    <property type="project" value="TreeGrafter"/>
</dbReference>
<evidence type="ECO:0000313" key="3">
    <source>
        <dbReference type="Proteomes" id="UP000249061"/>
    </source>
</evidence>
<sequence length="308" mass="32431">MILGAAMLALLLPATGFAGQVLSAFTTVGVALLFFLYGGRLSREALLAGATNVKLHALILATTFVVFPLLGLLLRPLMAPFVGPEFLPGLLFLCALPSTVQSAIAMTSLARGNIAAAICAASLSSAVGLVVTPVLVSLLLSAEGAHVTVSSVIQLVVSILLPFVVGHLLRPKIGPFLDRRQKELKFVDQGSIVLLVYGAFSHAVEEQVFKSVSWRQLVAVAVCVAVLLACALLVSRLIARLFKLKVEDEIALVFCGSKKGLTSGLPVAHALFPGAAGTLVVLPLMLFHQLQLMVCTVLARRWANRPGP</sequence>
<feature type="transmembrane region" description="Helical" evidence="1">
    <location>
        <begin position="145"/>
        <end position="165"/>
    </location>
</feature>
<evidence type="ECO:0000313" key="2">
    <source>
        <dbReference type="EMBL" id="PZR05593.1"/>
    </source>
</evidence>
<feature type="transmembrane region" description="Helical" evidence="1">
    <location>
        <begin position="114"/>
        <end position="139"/>
    </location>
</feature>
<keyword evidence="1" id="KW-0812">Transmembrane</keyword>
<feature type="transmembrane region" description="Helical" evidence="1">
    <location>
        <begin position="86"/>
        <end position="107"/>
    </location>
</feature>
<dbReference type="Proteomes" id="UP000249061">
    <property type="component" value="Unassembled WGS sequence"/>
</dbReference>
<feature type="transmembrane region" description="Helical" evidence="1">
    <location>
        <begin position="216"/>
        <end position="238"/>
    </location>
</feature>
<dbReference type="PANTHER" id="PTHR18640:SF5">
    <property type="entry name" value="SODIUM_BILE ACID COTRANSPORTER 7"/>
    <property type="match status" value="1"/>
</dbReference>
<keyword evidence="1" id="KW-0472">Membrane</keyword>
<feature type="transmembrane region" description="Helical" evidence="1">
    <location>
        <begin position="26"/>
        <end position="43"/>
    </location>
</feature>
<evidence type="ECO:0000256" key="1">
    <source>
        <dbReference type="SAM" id="Phobius"/>
    </source>
</evidence>
<organism evidence="2 3">
    <name type="scientific">Archangium gephyra</name>
    <dbReference type="NCBI Taxonomy" id="48"/>
    <lineage>
        <taxon>Bacteria</taxon>
        <taxon>Pseudomonadati</taxon>
        <taxon>Myxococcota</taxon>
        <taxon>Myxococcia</taxon>
        <taxon>Myxococcales</taxon>
        <taxon>Cystobacterineae</taxon>
        <taxon>Archangiaceae</taxon>
        <taxon>Archangium</taxon>
    </lineage>
</organism>
<reference evidence="2 3" key="1">
    <citation type="submission" date="2017-08" db="EMBL/GenBank/DDBJ databases">
        <title>Infants hospitalized years apart are colonized by the same room-sourced microbial strains.</title>
        <authorList>
            <person name="Brooks B."/>
            <person name="Olm M.R."/>
            <person name="Firek B.A."/>
            <person name="Baker R."/>
            <person name="Thomas B.C."/>
            <person name="Morowitz M.J."/>
            <person name="Banfield J.F."/>
        </authorList>
    </citation>
    <scope>NUCLEOTIDE SEQUENCE [LARGE SCALE GENOMIC DNA]</scope>
    <source>
        <strain evidence="2">S2_003_000_R2_14</strain>
    </source>
</reference>
<feature type="transmembrane region" description="Helical" evidence="1">
    <location>
        <begin position="55"/>
        <end position="74"/>
    </location>
</feature>
<dbReference type="PIRSF" id="PIRSF026166">
    <property type="entry name" value="UCP026166"/>
    <property type="match status" value="1"/>
</dbReference>
<dbReference type="InterPro" id="IPR016833">
    <property type="entry name" value="Put_Na-Bile_cotransptr"/>
</dbReference>
<dbReference type="Pfam" id="PF13593">
    <property type="entry name" value="SBF_like"/>
    <property type="match status" value="1"/>
</dbReference>